<dbReference type="FunFam" id="3.30.300.70:FF:000001">
    <property type="entry name" value="Ribosome maturation factor RimP"/>
    <property type="match status" value="1"/>
</dbReference>
<dbReference type="InterPro" id="IPR028989">
    <property type="entry name" value="RimP_N"/>
</dbReference>
<comment type="subcellular location">
    <subcellularLocation>
        <location evidence="3">Cytoplasm</location>
    </subcellularLocation>
</comment>
<organism evidence="7 8">
    <name type="scientific">Paracoccus solventivorans</name>
    <dbReference type="NCBI Taxonomy" id="53463"/>
    <lineage>
        <taxon>Bacteria</taxon>
        <taxon>Pseudomonadati</taxon>
        <taxon>Pseudomonadota</taxon>
        <taxon>Alphaproteobacteria</taxon>
        <taxon>Rhodobacterales</taxon>
        <taxon>Paracoccaceae</taxon>
        <taxon>Paracoccus</taxon>
    </lineage>
</organism>
<feature type="region of interest" description="Disordered" evidence="4">
    <location>
        <begin position="176"/>
        <end position="239"/>
    </location>
</feature>
<evidence type="ECO:0000256" key="2">
    <source>
        <dbReference type="ARBA" id="ARBA00022517"/>
    </source>
</evidence>
<dbReference type="GO" id="GO:0006412">
    <property type="term" value="P:translation"/>
    <property type="evidence" value="ECO:0007669"/>
    <property type="project" value="TreeGrafter"/>
</dbReference>
<gene>
    <name evidence="3" type="primary">rimP</name>
    <name evidence="7" type="ORF">SAMN05444389_102230</name>
</gene>
<dbReference type="Proteomes" id="UP000184444">
    <property type="component" value="Unassembled WGS sequence"/>
</dbReference>
<keyword evidence="8" id="KW-1185">Reference proteome</keyword>
<dbReference type="AlphaFoldDB" id="A0A1M7EPA1"/>
<dbReference type="STRING" id="53463.SAMN05444389_102230"/>
<accession>A0A1M7EPA1</accession>
<comment type="similarity">
    <text evidence="3">Belongs to the RimP family.</text>
</comment>
<feature type="compositionally biased region" description="Acidic residues" evidence="4">
    <location>
        <begin position="203"/>
        <end position="227"/>
    </location>
</feature>
<comment type="function">
    <text evidence="3">Required for maturation of 30S ribosomal subunits.</text>
</comment>
<evidence type="ECO:0000313" key="7">
    <source>
        <dbReference type="EMBL" id="SHL93518.1"/>
    </source>
</evidence>
<name>A0A1M7EPA1_9RHOB</name>
<dbReference type="HAMAP" id="MF_01077">
    <property type="entry name" value="RimP"/>
    <property type="match status" value="1"/>
</dbReference>
<keyword evidence="1 3" id="KW-0963">Cytoplasm</keyword>
<proteinExistence type="inferred from homology"/>
<evidence type="ECO:0000259" key="5">
    <source>
        <dbReference type="Pfam" id="PF02576"/>
    </source>
</evidence>
<dbReference type="CDD" id="cd01734">
    <property type="entry name" value="YlxS_C"/>
    <property type="match status" value="1"/>
</dbReference>
<dbReference type="SUPFAM" id="SSF75420">
    <property type="entry name" value="YhbC-like, N-terminal domain"/>
    <property type="match status" value="1"/>
</dbReference>
<feature type="domain" description="Ribosome maturation factor RimP N-terminal" evidence="5">
    <location>
        <begin position="17"/>
        <end position="89"/>
    </location>
</feature>
<dbReference type="GO" id="GO:0005829">
    <property type="term" value="C:cytosol"/>
    <property type="evidence" value="ECO:0007669"/>
    <property type="project" value="TreeGrafter"/>
</dbReference>
<dbReference type="SUPFAM" id="SSF74942">
    <property type="entry name" value="YhbC-like, C-terminal domain"/>
    <property type="match status" value="1"/>
</dbReference>
<evidence type="ECO:0000256" key="1">
    <source>
        <dbReference type="ARBA" id="ARBA00022490"/>
    </source>
</evidence>
<dbReference type="InterPro" id="IPR036847">
    <property type="entry name" value="RimP_C_sf"/>
</dbReference>
<evidence type="ECO:0000256" key="4">
    <source>
        <dbReference type="SAM" id="MobiDB-lite"/>
    </source>
</evidence>
<keyword evidence="2 3" id="KW-0690">Ribosome biogenesis</keyword>
<protein>
    <recommendedName>
        <fullName evidence="3">Ribosome maturation factor RimP</fullName>
    </recommendedName>
</protein>
<sequence>MTDLIAKTAIDRRLAEIIQPVIEGMGYELVRIRLQGGRTATLQIMADRPDGGIDVEDCADISTAVSAVLDVEDPLEDAYHLEVSSPGIDRPLTRLKDFATFEGYDARLETAQPIDGRRRFKGVLAGVEGDEVLLNIEEQGETHTIGLEFELLSDAKLLLTDELIALMLKQRKEAGTLPPGAEAGAGIGDGKGAAAEGFGFDESAFDEIEADTDIADTDTDTDTDDTETDQRGDPAATKE</sequence>
<dbReference type="InterPro" id="IPR003728">
    <property type="entry name" value="Ribosome_maturation_RimP"/>
</dbReference>
<dbReference type="InterPro" id="IPR035956">
    <property type="entry name" value="RimP_N_sf"/>
</dbReference>
<dbReference type="Gene3D" id="3.30.300.70">
    <property type="entry name" value="RimP-like superfamily, N-terminal"/>
    <property type="match status" value="1"/>
</dbReference>
<dbReference type="EMBL" id="FRCK01000002">
    <property type="protein sequence ID" value="SHL93518.1"/>
    <property type="molecule type" value="Genomic_DNA"/>
</dbReference>
<feature type="compositionally biased region" description="Basic and acidic residues" evidence="4">
    <location>
        <begin position="228"/>
        <end position="239"/>
    </location>
</feature>
<evidence type="ECO:0000256" key="3">
    <source>
        <dbReference type="HAMAP-Rule" id="MF_01077"/>
    </source>
</evidence>
<dbReference type="PANTHER" id="PTHR33867:SF1">
    <property type="entry name" value="RIBOSOME MATURATION FACTOR RIMP"/>
    <property type="match status" value="1"/>
</dbReference>
<evidence type="ECO:0000259" key="6">
    <source>
        <dbReference type="Pfam" id="PF17384"/>
    </source>
</evidence>
<evidence type="ECO:0000313" key="8">
    <source>
        <dbReference type="Proteomes" id="UP000184444"/>
    </source>
</evidence>
<dbReference type="Gene3D" id="2.30.30.180">
    <property type="entry name" value="Ribosome maturation factor RimP, C-terminal domain"/>
    <property type="match status" value="1"/>
</dbReference>
<dbReference type="PANTHER" id="PTHR33867">
    <property type="entry name" value="RIBOSOME MATURATION FACTOR RIMP"/>
    <property type="match status" value="1"/>
</dbReference>
<dbReference type="InterPro" id="IPR028998">
    <property type="entry name" value="RimP_C"/>
</dbReference>
<dbReference type="GO" id="GO:0000028">
    <property type="term" value="P:ribosomal small subunit assembly"/>
    <property type="evidence" value="ECO:0007669"/>
    <property type="project" value="TreeGrafter"/>
</dbReference>
<dbReference type="Pfam" id="PF17384">
    <property type="entry name" value="DUF150_C"/>
    <property type="match status" value="1"/>
</dbReference>
<dbReference type="NCBIfam" id="NF000932">
    <property type="entry name" value="PRK00092.2-5"/>
    <property type="match status" value="1"/>
</dbReference>
<reference evidence="8" key="1">
    <citation type="submission" date="2016-11" db="EMBL/GenBank/DDBJ databases">
        <authorList>
            <person name="Varghese N."/>
            <person name="Submissions S."/>
        </authorList>
    </citation>
    <scope>NUCLEOTIDE SEQUENCE [LARGE SCALE GENOMIC DNA]</scope>
    <source>
        <strain evidence="8">DSM 6637</strain>
    </source>
</reference>
<feature type="domain" description="Ribosome maturation factor RimP C-terminal" evidence="6">
    <location>
        <begin position="92"/>
        <end position="160"/>
    </location>
</feature>
<dbReference type="Pfam" id="PF02576">
    <property type="entry name" value="RimP_N"/>
    <property type="match status" value="1"/>
</dbReference>